<evidence type="ECO:0000256" key="1">
    <source>
        <dbReference type="SAM" id="SignalP"/>
    </source>
</evidence>
<proteinExistence type="predicted"/>
<evidence type="ECO:0000313" key="3">
    <source>
        <dbReference type="Proteomes" id="UP001239257"/>
    </source>
</evidence>
<feature type="chain" id="PRO_5043601243" description="DUF3887 domain-containing protein" evidence="1">
    <location>
        <begin position="20"/>
        <end position="153"/>
    </location>
</feature>
<reference evidence="2" key="1">
    <citation type="submission" date="2022-02" db="EMBL/GenBank/DDBJ databases">
        <title>Emergence and expansion in Europe of a Vibrio aestuarianus clonal complex pathogenic for oysters.</title>
        <authorList>
            <person name="Mesnil A."/>
            <person name="Travers M.-A."/>
        </authorList>
    </citation>
    <scope>NUCLEOTIDE SEQUENCE</scope>
    <source>
        <strain evidence="2">U29</strain>
    </source>
</reference>
<dbReference type="EMBL" id="CP118710">
    <property type="protein sequence ID" value="WGK83084.1"/>
    <property type="molecule type" value="Genomic_DNA"/>
</dbReference>
<accession>A0AAX3U6N6</accession>
<gene>
    <name evidence="2" type="ORF">PYE51_17095</name>
</gene>
<evidence type="ECO:0008006" key="4">
    <source>
        <dbReference type="Google" id="ProtNLM"/>
    </source>
</evidence>
<dbReference type="Proteomes" id="UP001239257">
    <property type="component" value="Chromosome 2"/>
</dbReference>
<organism evidence="2 3">
    <name type="scientific">Vibrio aestuarianus</name>
    <dbReference type="NCBI Taxonomy" id="28171"/>
    <lineage>
        <taxon>Bacteria</taxon>
        <taxon>Pseudomonadati</taxon>
        <taxon>Pseudomonadota</taxon>
        <taxon>Gammaproteobacteria</taxon>
        <taxon>Vibrionales</taxon>
        <taxon>Vibrionaceae</taxon>
        <taxon>Vibrio</taxon>
    </lineage>
</organism>
<dbReference type="AlphaFoldDB" id="A0AAX3U6N6"/>
<feature type="signal peptide" evidence="1">
    <location>
        <begin position="1"/>
        <end position="19"/>
    </location>
</feature>
<name>A0AAX3U6N6_9VIBR</name>
<evidence type="ECO:0000313" key="2">
    <source>
        <dbReference type="EMBL" id="WGK83084.1"/>
    </source>
</evidence>
<protein>
    <recommendedName>
        <fullName evidence="4">DUF3887 domain-containing protein</fullName>
    </recommendedName>
</protein>
<dbReference type="RefSeq" id="WP_301066171.1">
    <property type="nucleotide sequence ID" value="NZ_CP118710.1"/>
</dbReference>
<sequence length="153" mass="17687">MKKILLVFLFVINSSVAIADDAIDAITKPVLELIHNGEYKALATAAFPEKSRIREYISSADIKQLDTEMESYLRTMGKSYGYDLHHVSKIDGLFEMRYYLFRFERQPVIVKIGVYKPNKKWEFQEFSLDFNLDDYIEKFAEEAIGKSASVSSH</sequence>
<keyword evidence="1" id="KW-0732">Signal</keyword>